<name>A0A183BF41_9TREM</name>
<organism evidence="3">
    <name type="scientific">Echinostoma caproni</name>
    <dbReference type="NCBI Taxonomy" id="27848"/>
    <lineage>
        <taxon>Eukaryota</taxon>
        <taxon>Metazoa</taxon>
        <taxon>Spiralia</taxon>
        <taxon>Lophotrochozoa</taxon>
        <taxon>Platyhelminthes</taxon>
        <taxon>Trematoda</taxon>
        <taxon>Digenea</taxon>
        <taxon>Plagiorchiida</taxon>
        <taxon>Echinostomata</taxon>
        <taxon>Echinostomatoidea</taxon>
        <taxon>Echinostomatidae</taxon>
        <taxon>Echinostoma</taxon>
    </lineage>
</organism>
<dbReference type="Proteomes" id="UP000272942">
    <property type="component" value="Unassembled WGS sequence"/>
</dbReference>
<dbReference type="EMBL" id="UZAN01071969">
    <property type="protein sequence ID" value="VDP95146.1"/>
    <property type="molecule type" value="Genomic_DNA"/>
</dbReference>
<evidence type="ECO:0000313" key="2">
    <source>
        <dbReference type="Proteomes" id="UP000272942"/>
    </source>
</evidence>
<proteinExistence type="predicted"/>
<dbReference type="AlphaFoldDB" id="A0A183BF41"/>
<keyword evidence="2" id="KW-1185">Reference proteome</keyword>
<sequence length="103" mass="11251">MLDAVRRGAEKIERVAAKDILIAGFYTPVDRQWALRCFQTASSELAWNPCRMPWPCVPCTAHFKRCCSLGIITGAFHGEFSGQSAGKGANRLSGMRHGCIHAG</sequence>
<evidence type="ECO:0000313" key="1">
    <source>
        <dbReference type="EMBL" id="VDP95146.1"/>
    </source>
</evidence>
<accession>A0A183BF41</accession>
<reference evidence="3" key="1">
    <citation type="submission" date="2016-06" db="UniProtKB">
        <authorList>
            <consortium name="WormBaseParasite"/>
        </authorList>
    </citation>
    <scope>IDENTIFICATION</scope>
</reference>
<protein>
    <submittedName>
        <fullName evidence="3">Thymidine phosphorylase</fullName>
    </submittedName>
</protein>
<dbReference type="WBParaSite" id="ECPE_0001787101-mRNA-1">
    <property type="protein sequence ID" value="ECPE_0001787101-mRNA-1"/>
    <property type="gene ID" value="ECPE_0001787101"/>
</dbReference>
<gene>
    <name evidence="1" type="ORF">ECPE_LOCUS17826</name>
</gene>
<reference evidence="1 2" key="2">
    <citation type="submission" date="2018-11" db="EMBL/GenBank/DDBJ databases">
        <authorList>
            <consortium name="Pathogen Informatics"/>
        </authorList>
    </citation>
    <scope>NUCLEOTIDE SEQUENCE [LARGE SCALE GENOMIC DNA]</scope>
    <source>
        <strain evidence="1 2">Egypt</strain>
    </source>
</reference>
<evidence type="ECO:0000313" key="3">
    <source>
        <dbReference type="WBParaSite" id="ECPE_0001787101-mRNA-1"/>
    </source>
</evidence>